<keyword evidence="6 7" id="KW-0998">Cell outer membrane</keyword>
<comment type="similarity">
    <text evidence="7">Belongs to the TonB-dependent receptor family.</text>
</comment>
<feature type="domain" description="TonB-dependent receptor plug" evidence="9">
    <location>
        <begin position="121"/>
        <end position="241"/>
    </location>
</feature>
<dbReference type="NCBIfam" id="TIGR04057">
    <property type="entry name" value="SusC_RagA_signa"/>
    <property type="match status" value="1"/>
</dbReference>
<dbReference type="SUPFAM" id="SSF49464">
    <property type="entry name" value="Carboxypeptidase regulatory domain-like"/>
    <property type="match status" value="1"/>
</dbReference>
<evidence type="ECO:0000256" key="2">
    <source>
        <dbReference type="ARBA" id="ARBA00022448"/>
    </source>
</evidence>
<dbReference type="AlphaFoldDB" id="A0A4Q2UI52"/>
<protein>
    <submittedName>
        <fullName evidence="10">SusC/RagA family TonB-linked outer membrane protein</fullName>
    </submittedName>
</protein>
<dbReference type="PROSITE" id="PS52016">
    <property type="entry name" value="TONB_DEPENDENT_REC_3"/>
    <property type="match status" value="1"/>
</dbReference>
<keyword evidence="5 7" id="KW-0472">Membrane</keyword>
<name>A0A4Q2UI52_9BACT</name>
<dbReference type="NCBIfam" id="TIGR04056">
    <property type="entry name" value="OMP_RagA_SusC"/>
    <property type="match status" value="1"/>
</dbReference>
<evidence type="ECO:0000256" key="3">
    <source>
        <dbReference type="ARBA" id="ARBA00022452"/>
    </source>
</evidence>
<evidence type="ECO:0000259" key="9">
    <source>
        <dbReference type="Pfam" id="PF07715"/>
    </source>
</evidence>
<evidence type="ECO:0000256" key="6">
    <source>
        <dbReference type="ARBA" id="ARBA00023237"/>
    </source>
</evidence>
<reference evidence="10 11" key="1">
    <citation type="submission" date="2019-01" db="EMBL/GenBank/DDBJ databases">
        <title>Spirosoma flava sp. nov., a propanil-degrading bacterium isolated from herbicide-contaminated soil.</title>
        <authorList>
            <person name="Zhang L."/>
            <person name="Jiang J.-D."/>
        </authorList>
    </citation>
    <scope>NUCLEOTIDE SEQUENCE [LARGE SCALE GENOMIC DNA]</scope>
    <source>
        <strain evidence="10 11">TY50</strain>
    </source>
</reference>
<dbReference type="InterPro" id="IPR023996">
    <property type="entry name" value="TonB-dep_OMP_SusC/RagA"/>
</dbReference>
<feature type="signal peptide" evidence="8">
    <location>
        <begin position="1"/>
        <end position="24"/>
    </location>
</feature>
<keyword evidence="8" id="KW-0732">Signal</keyword>
<dbReference type="InterPro" id="IPR012910">
    <property type="entry name" value="Plug_dom"/>
</dbReference>
<evidence type="ECO:0000256" key="1">
    <source>
        <dbReference type="ARBA" id="ARBA00004571"/>
    </source>
</evidence>
<dbReference type="Gene3D" id="2.60.40.1120">
    <property type="entry name" value="Carboxypeptidase-like, regulatory domain"/>
    <property type="match status" value="1"/>
</dbReference>
<evidence type="ECO:0000256" key="7">
    <source>
        <dbReference type="PROSITE-ProRule" id="PRU01360"/>
    </source>
</evidence>
<dbReference type="Pfam" id="PF13715">
    <property type="entry name" value="CarbopepD_reg_2"/>
    <property type="match status" value="1"/>
</dbReference>
<dbReference type="InterPro" id="IPR008969">
    <property type="entry name" value="CarboxyPept-like_regulatory"/>
</dbReference>
<dbReference type="InterPro" id="IPR039426">
    <property type="entry name" value="TonB-dep_rcpt-like"/>
</dbReference>
<keyword evidence="3 7" id="KW-1134">Transmembrane beta strand</keyword>
<evidence type="ECO:0000256" key="8">
    <source>
        <dbReference type="SAM" id="SignalP"/>
    </source>
</evidence>
<feature type="chain" id="PRO_5020194076" evidence="8">
    <location>
        <begin position="25"/>
        <end position="1031"/>
    </location>
</feature>
<dbReference type="EMBL" id="SBLB01000009">
    <property type="protein sequence ID" value="RYC67161.1"/>
    <property type="molecule type" value="Genomic_DNA"/>
</dbReference>
<comment type="caution">
    <text evidence="10">The sequence shown here is derived from an EMBL/GenBank/DDBJ whole genome shotgun (WGS) entry which is preliminary data.</text>
</comment>
<dbReference type="InterPro" id="IPR036942">
    <property type="entry name" value="Beta-barrel_TonB_sf"/>
</dbReference>
<dbReference type="SUPFAM" id="SSF56935">
    <property type="entry name" value="Porins"/>
    <property type="match status" value="1"/>
</dbReference>
<dbReference type="Gene3D" id="2.40.170.20">
    <property type="entry name" value="TonB-dependent receptor, beta-barrel domain"/>
    <property type="match status" value="1"/>
</dbReference>
<dbReference type="Gene3D" id="2.170.130.10">
    <property type="entry name" value="TonB-dependent receptor, plug domain"/>
    <property type="match status" value="1"/>
</dbReference>
<dbReference type="Pfam" id="PF07715">
    <property type="entry name" value="Plug"/>
    <property type="match status" value="1"/>
</dbReference>
<dbReference type="InterPro" id="IPR037066">
    <property type="entry name" value="Plug_dom_sf"/>
</dbReference>
<evidence type="ECO:0000256" key="5">
    <source>
        <dbReference type="ARBA" id="ARBA00023136"/>
    </source>
</evidence>
<accession>A0A4Q2UI52</accession>
<dbReference type="InterPro" id="IPR023997">
    <property type="entry name" value="TonB-dep_OMP_SusC/RagA_CS"/>
</dbReference>
<organism evidence="10 11">
    <name type="scientific">Spirosoma sordidisoli</name>
    <dbReference type="NCBI Taxonomy" id="2502893"/>
    <lineage>
        <taxon>Bacteria</taxon>
        <taxon>Pseudomonadati</taxon>
        <taxon>Bacteroidota</taxon>
        <taxon>Cytophagia</taxon>
        <taxon>Cytophagales</taxon>
        <taxon>Cytophagaceae</taxon>
        <taxon>Spirosoma</taxon>
    </lineage>
</organism>
<comment type="subcellular location">
    <subcellularLocation>
        <location evidence="1 7">Cell outer membrane</location>
        <topology evidence="1 7">Multi-pass membrane protein</topology>
    </subcellularLocation>
</comment>
<dbReference type="Proteomes" id="UP000290407">
    <property type="component" value="Unassembled WGS sequence"/>
</dbReference>
<dbReference type="GO" id="GO:0009279">
    <property type="term" value="C:cell outer membrane"/>
    <property type="evidence" value="ECO:0007669"/>
    <property type="project" value="UniProtKB-SubCell"/>
</dbReference>
<sequence length="1031" mass="111836">MRECRNRFTYLLTFFLLSCCLAQAQQVSIQGKVSENATDVIPGANVLIKGTNRGTVTDAEGRFTITAAKGNVLVVQALGFQAQEITVGDQTTLNVTLAVSDRTLDEVVVTALGIAKDKKVLSYAVTEVQGSNLTQAREINLGNALAGRVAGLNATSTATGPAGSSRVIIRGNGSLSGNNQPLYVINGVPIDNTNVNSAGMWGGNDSGDGLNSINPDDIETISVLKGGTAAALYGSRASNGVILITTKTGKGQKGIGVEYNGTYTMDRPFNLTDWQYEYGSGFRGVKPATKDEAIAYGVQSWGAKLDGSPVVQFDGVSRPYSPQRDNVKNFYNAGSTFTNTVAVAGGNETASFRFSASNLDSKSVVPNAGFNRKSFNLSANANLSKKVVFEGVGQYNVEEGNNRTYLSDTPKNPNYAVQMVATNVDIRSLDPGYDSRGYEALWNSNVYAQNPYFVVNKVKNTDIRNRFLGSFSLRYNITDFLYLRGRVGTDNNQLKYLDIEPTGLAYSTLGAMSRRQVQIQETNSEVLLGFNKDFGPLSVNAIAGGNRMRRSTEEMSFRGSQFNVPFNYFLDNTINKTPGYSYNGFGINSLFASTDIGYQNVLFLTLTGRQDWFSTLAKANNSLFYPSAGLSFAFSDVLRNRGNWLNYGKVRASIAQVGGGYPNPYALNLTYGLEANSYIGGVPLMKINTNDGTIPNALLQPNTSTTTELGLEGKLFNNKLGVDLTLYKRVTKNDPVAASTSTASGYGKVLLNVGEVVNKGIELLLTGTPFKTNSGFTWNLAYNVAYNDNKVIKISDQIKVLELDQSRTQSAYIYHFEGQPYGMIAGYKAMRDANGNIVYNETTGIPMRSEFTMLGRGVPPLTMGLTNTFTYKNFSLSFLVDGKFGGKLYSATNYFAYSTGLSKETLVGRESGLTVTGVTTKGDAFSKTFAGKDVQDYYKGLTTITDQFVYSSDFAKLRQFTLGYSLPRTFLAKTPIQSASLSLVARNLLILYNQVPNVDPESTYNSGNGQGLEMFGVPPARSYGLNLMVKF</sequence>
<proteinExistence type="inferred from homology"/>
<keyword evidence="4 7" id="KW-0812">Transmembrane</keyword>
<keyword evidence="11" id="KW-1185">Reference proteome</keyword>
<evidence type="ECO:0000313" key="11">
    <source>
        <dbReference type="Proteomes" id="UP000290407"/>
    </source>
</evidence>
<dbReference type="PROSITE" id="PS51257">
    <property type="entry name" value="PROKAR_LIPOPROTEIN"/>
    <property type="match status" value="1"/>
</dbReference>
<evidence type="ECO:0000313" key="10">
    <source>
        <dbReference type="EMBL" id="RYC67161.1"/>
    </source>
</evidence>
<gene>
    <name evidence="10" type="ORF">EQG79_26155</name>
</gene>
<evidence type="ECO:0000256" key="4">
    <source>
        <dbReference type="ARBA" id="ARBA00022692"/>
    </source>
</evidence>
<keyword evidence="2 7" id="KW-0813">Transport</keyword>